<dbReference type="EMBL" id="CP046452">
    <property type="protein sequence ID" value="QGU02431.1"/>
    <property type="molecule type" value="Genomic_DNA"/>
</dbReference>
<name>A0A6B8VRD9_9CORY</name>
<organism evidence="3 4">
    <name type="scientific">Corynebacterium kalinowskii</name>
    <dbReference type="NCBI Taxonomy" id="2675216"/>
    <lineage>
        <taxon>Bacteria</taxon>
        <taxon>Bacillati</taxon>
        <taxon>Actinomycetota</taxon>
        <taxon>Actinomycetes</taxon>
        <taxon>Mycobacteriales</taxon>
        <taxon>Corynebacteriaceae</taxon>
        <taxon>Corynebacterium</taxon>
    </lineage>
</organism>
<dbReference type="AlphaFoldDB" id="A0A6B8VRD9"/>
<sequence>MFPRPRATALALASVLCLSACDVNFSIGMSSTQVATPTARPTKVSPSLSPPTTTQEVTAGIPPALEPLFEDGGSELLMAVMIDGTETVDMKLIFDDSMRIASVEKLTVNGVDTQVPPESIELANQAFSQIATHPEGRLFKDMKLKCVDGKVNYLATFADGQGSKT</sequence>
<keyword evidence="4" id="KW-1185">Reference proteome</keyword>
<evidence type="ECO:0000313" key="3">
    <source>
        <dbReference type="EMBL" id="QGU02431.1"/>
    </source>
</evidence>
<evidence type="ECO:0000256" key="1">
    <source>
        <dbReference type="SAM" id="MobiDB-lite"/>
    </source>
</evidence>
<feature type="chain" id="PRO_5038864461" description="Secreted protein" evidence="2">
    <location>
        <begin position="21"/>
        <end position="165"/>
    </location>
</feature>
<feature type="signal peptide" evidence="2">
    <location>
        <begin position="1"/>
        <end position="20"/>
    </location>
</feature>
<feature type="region of interest" description="Disordered" evidence="1">
    <location>
        <begin position="32"/>
        <end position="59"/>
    </location>
</feature>
<feature type="compositionally biased region" description="Polar residues" evidence="1">
    <location>
        <begin position="44"/>
        <end position="57"/>
    </location>
</feature>
<evidence type="ECO:0000256" key="2">
    <source>
        <dbReference type="SAM" id="SignalP"/>
    </source>
</evidence>
<dbReference type="KEGG" id="ckw:CKALI_07845"/>
<accession>A0A6B8VRD9</accession>
<dbReference type="Proteomes" id="UP000427071">
    <property type="component" value="Chromosome"/>
</dbReference>
<evidence type="ECO:0000313" key="4">
    <source>
        <dbReference type="Proteomes" id="UP000427071"/>
    </source>
</evidence>
<keyword evidence="2" id="KW-0732">Signal</keyword>
<reference evidence="4" key="1">
    <citation type="submission" date="2019-11" db="EMBL/GenBank/DDBJ databases">
        <title>Complete genome sequence of Corynebacterium kalinowskii 1959, a novel Corynebacterium species isolated from soil of a small paddock in Vilsendorf, Germany.</title>
        <authorList>
            <person name="Schaffert L."/>
            <person name="Ruwe M."/>
            <person name="Milse J."/>
            <person name="Hanuschka K."/>
            <person name="Ortseifen V."/>
            <person name="Droste J."/>
            <person name="Brandt D."/>
            <person name="Schlueter L."/>
            <person name="Kutter Y."/>
            <person name="Vinke S."/>
            <person name="Viehoefer P."/>
            <person name="Jacob L."/>
            <person name="Luebke N.-C."/>
            <person name="Schulte-Berndt E."/>
            <person name="Hain C."/>
            <person name="Linder M."/>
            <person name="Schmidt P."/>
            <person name="Wollenschlaeger L."/>
            <person name="Luttermann T."/>
            <person name="Thieme E."/>
            <person name="Hassa J."/>
            <person name="Haak M."/>
            <person name="Wittchen M."/>
            <person name="Mentz A."/>
            <person name="Persicke M."/>
            <person name="Busche T."/>
            <person name="Ruckert C."/>
        </authorList>
    </citation>
    <scope>NUCLEOTIDE SEQUENCE [LARGE SCALE GENOMIC DNA]</scope>
    <source>
        <strain evidence="4">1959</strain>
    </source>
</reference>
<protein>
    <recommendedName>
        <fullName evidence="5">Secreted protein</fullName>
    </recommendedName>
</protein>
<evidence type="ECO:0008006" key="5">
    <source>
        <dbReference type="Google" id="ProtNLM"/>
    </source>
</evidence>
<proteinExistence type="predicted"/>
<gene>
    <name evidence="3" type="ORF">CKALI_07845</name>
</gene>